<dbReference type="Gene3D" id="1.10.10.10">
    <property type="entry name" value="Winged helix-like DNA-binding domain superfamily/Winged helix DNA-binding domain"/>
    <property type="match status" value="1"/>
</dbReference>
<proteinExistence type="inferred from homology"/>
<evidence type="ECO:0000256" key="7">
    <source>
        <dbReference type="ARBA" id="ARBA00030094"/>
    </source>
</evidence>
<evidence type="ECO:0000256" key="8">
    <source>
        <dbReference type="SAM" id="MobiDB-lite"/>
    </source>
</evidence>
<reference key="2">
    <citation type="submission" date="2011-10" db="EMBL/GenBank/DDBJ databases">
        <title>The genome and transcriptome sequence of Clonorchis sinensis provide insights into the carcinogenic liver fluke.</title>
        <authorList>
            <person name="Wang X."/>
            <person name="Huang Y."/>
            <person name="Chen W."/>
            <person name="Liu H."/>
            <person name="Guo L."/>
            <person name="Chen Y."/>
            <person name="Luo F."/>
            <person name="Zhou W."/>
            <person name="Sun J."/>
            <person name="Mao Q."/>
            <person name="Liang P."/>
            <person name="Zhou C."/>
            <person name="Tian Y."/>
            <person name="Men J."/>
            <person name="Lv X."/>
            <person name="Huang L."/>
            <person name="Zhou J."/>
            <person name="Hu Y."/>
            <person name="Li R."/>
            <person name="Zhang F."/>
            <person name="Lei H."/>
            <person name="Li X."/>
            <person name="Hu X."/>
            <person name="Liang C."/>
            <person name="Xu J."/>
            <person name="Wu Z."/>
            <person name="Yu X."/>
        </authorList>
    </citation>
    <scope>NUCLEOTIDE SEQUENCE</scope>
    <source>
        <strain>Henan</strain>
    </source>
</reference>
<dbReference type="Pfam" id="PF05871">
    <property type="entry name" value="ESCRT-II"/>
    <property type="match status" value="1"/>
</dbReference>
<comment type="similarity">
    <text evidence="2">Belongs to the VPS25 family.</text>
</comment>
<keyword evidence="6" id="KW-0653">Protein transport</keyword>
<evidence type="ECO:0000313" key="9">
    <source>
        <dbReference type="EMBL" id="GAA54600.1"/>
    </source>
</evidence>
<evidence type="ECO:0000256" key="2">
    <source>
        <dbReference type="ARBA" id="ARBA00009674"/>
    </source>
</evidence>
<evidence type="ECO:0000313" key="10">
    <source>
        <dbReference type="Proteomes" id="UP000008909"/>
    </source>
</evidence>
<reference evidence="9" key="1">
    <citation type="journal article" date="2011" name="Genome Biol.">
        <title>The draft genome of the carcinogenic human liver fluke Clonorchis sinensis.</title>
        <authorList>
            <person name="Wang X."/>
            <person name="Chen W."/>
            <person name="Huang Y."/>
            <person name="Sun J."/>
            <person name="Men J."/>
            <person name="Liu H."/>
            <person name="Luo F."/>
            <person name="Guo L."/>
            <person name="Lv X."/>
            <person name="Deng C."/>
            <person name="Zhou C."/>
            <person name="Fan Y."/>
            <person name="Li X."/>
            <person name="Huang L."/>
            <person name="Hu Y."/>
            <person name="Liang C."/>
            <person name="Hu X."/>
            <person name="Xu J."/>
            <person name="Yu X."/>
        </authorList>
    </citation>
    <scope>NUCLEOTIDE SEQUENCE [LARGE SCALE GENOMIC DNA]</scope>
    <source>
        <strain evidence="9">Henan</strain>
    </source>
</reference>
<name>G7YNR9_CLOSI</name>
<dbReference type="GO" id="GO:0042803">
    <property type="term" value="F:protein homodimerization activity"/>
    <property type="evidence" value="ECO:0007669"/>
    <property type="project" value="TreeGrafter"/>
</dbReference>
<dbReference type="PANTHER" id="PTHR13149:SF0">
    <property type="entry name" value="VACUOLAR PROTEIN-SORTING-ASSOCIATED PROTEIN 25"/>
    <property type="match status" value="1"/>
</dbReference>
<dbReference type="InterPro" id="IPR008570">
    <property type="entry name" value="ESCRT-II_cplx_Vps25-sub"/>
</dbReference>
<dbReference type="GO" id="GO:0043328">
    <property type="term" value="P:protein transport to vacuole involved in ubiquitin-dependent protein catabolic process via the multivesicular body sorting pathway"/>
    <property type="evidence" value="ECO:0007669"/>
    <property type="project" value="TreeGrafter"/>
</dbReference>
<dbReference type="PANTHER" id="PTHR13149">
    <property type="entry name" value="VACUOLAR PROTEIN SORTING-ASSOCIATED PROTEIN VPS25"/>
    <property type="match status" value="1"/>
</dbReference>
<dbReference type="AlphaFoldDB" id="G7YNR9"/>
<feature type="compositionally biased region" description="Polar residues" evidence="8">
    <location>
        <begin position="237"/>
        <end position="262"/>
    </location>
</feature>
<evidence type="ECO:0000256" key="6">
    <source>
        <dbReference type="ARBA" id="ARBA00022927"/>
    </source>
</evidence>
<evidence type="ECO:0000256" key="4">
    <source>
        <dbReference type="ARBA" id="ARBA00022448"/>
    </source>
</evidence>
<gene>
    <name evidence="9" type="ORF">CLF_104184</name>
</gene>
<keyword evidence="5" id="KW-0963">Cytoplasm</keyword>
<accession>G7YNR9</accession>
<evidence type="ECO:0000256" key="3">
    <source>
        <dbReference type="ARBA" id="ARBA00017934"/>
    </source>
</evidence>
<keyword evidence="4" id="KW-0813">Transport</keyword>
<dbReference type="GO" id="GO:0016236">
    <property type="term" value="P:macroautophagy"/>
    <property type="evidence" value="ECO:0007669"/>
    <property type="project" value="UniProtKB-ARBA"/>
</dbReference>
<dbReference type="SUPFAM" id="SSF46785">
    <property type="entry name" value="Winged helix' DNA-binding domain"/>
    <property type="match status" value="2"/>
</dbReference>
<dbReference type="InterPro" id="IPR036390">
    <property type="entry name" value="WH_DNA-bd_sf"/>
</dbReference>
<dbReference type="GO" id="GO:0000814">
    <property type="term" value="C:ESCRT II complex"/>
    <property type="evidence" value="ECO:0007669"/>
    <property type="project" value="InterPro"/>
</dbReference>
<dbReference type="EMBL" id="DF143906">
    <property type="protein sequence ID" value="GAA54600.1"/>
    <property type="molecule type" value="Genomic_DNA"/>
</dbReference>
<dbReference type="InterPro" id="IPR036388">
    <property type="entry name" value="WH-like_DNA-bd_sf"/>
</dbReference>
<evidence type="ECO:0000256" key="5">
    <source>
        <dbReference type="ARBA" id="ARBA00022490"/>
    </source>
</evidence>
<feature type="region of interest" description="Disordered" evidence="8">
    <location>
        <begin position="179"/>
        <end position="217"/>
    </location>
</feature>
<dbReference type="Proteomes" id="UP000008909">
    <property type="component" value="Unassembled WGS sequence"/>
</dbReference>
<protein>
    <recommendedName>
        <fullName evidence="3">Vacuolar protein-sorting-associated protein 25</fullName>
    </recommendedName>
    <alternativeName>
        <fullName evidence="7">ESCRT-II complex subunit VPS25</fullName>
    </alternativeName>
</protein>
<feature type="compositionally biased region" description="Basic and acidic residues" evidence="8">
    <location>
        <begin position="185"/>
        <end position="211"/>
    </location>
</feature>
<comment type="subcellular location">
    <subcellularLocation>
        <location evidence="1">Cytoplasm</location>
    </subcellularLocation>
</comment>
<dbReference type="GO" id="GO:0005198">
    <property type="term" value="F:structural molecule activity"/>
    <property type="evidence" value="ECO:0007669"/>
    <property type="project" value="TreeGrafter"/>
</dbReference>
<keyword evidence="10" id="KW-1185">Reference proteome</keyword>
<feature type="region of interest" description="Disordered" evidence="8">
    <location>
        <begin position="235"/>
        <end position="263"/>
    </location>
</feature>
<evidence type="ECO:0000256" key="1">
    <source>
        <dbReference type="ARBA" id="ARBA00004496"/>
    </source>
</evidence>
<sequence length="834" mass="93724">MHSSTREKAIKNKTNSSLPNHTDQCKCSSLIDVLATKLELLSKALTDANTKNAAIWTKVDKELSSLNEYLALSTPGLLAAKKVIQLSDAAIKTATASLVDRRVRESRLIIWGSFSRKVTPTKQAQSLLGSVLSKPDHESLHAHWLRRKGSKRTLGLLVTLSSPSAVQKVLGRAVSVQKANPTIRRLSEDRPLDARKPGHSSSREEMRKKLPDGAISADPKLKAKPIVVIAPCAPESTPRQTTATPDSSFYSTTADPSNSTGNDALEEASLTWTERPKYVQLSALLSVTDVKGATVNSTPKLQPSWIRSDVRSQVVKPTGKPTTCADVDIGECCENRTSTEAVKLPISSSTPPKVASCLLEKRSQLFLKKLTTGDTEDELAFRKMRNRCKSEIRQWNIRKQATILDLARKNRNVLFKYMRHRRRNKPSAFSLRDRNGEPTSDPIVVSEFYRDHYAGDSANSFVMHGEKGPEDITRIDAKKDLGIWLSPNLSFSLHLEKSAQKAFAVLRMIRRTFSRITRTDFQILYGAYVRPLLEYANPVVYSGRTKDVILIERVQRAATKMVAGLKSMDYETRLVVLDLFPLEYRRLRGDLILTYALFEQGLANRFFTVDPANTRRGHGERQLLSDKNKTDPGNLGKSLAPVYQSVNPIVPRLVIPMSSTQFEWPWQYNFPPFFTLQPNIETRRKQLEAWCQLVVAYFKQRNVFTVSVASLRDPTCPLFHNKQLERSANSELITSVLEELHKHGNLEWIDKSHTNARIIWRTPEEWASLISSWARASGHGNSVCTLFELTDGEDTEHEPFHGLDRTVLIQALQCLEKRGEAALMGEEGVKFLCV</sequence>
<organism evidence="9 10">
    <name type="scientific">Clonorchis sinensis</name>
    <name type="common">Chinese liver fluke</name>
    <dbReference type="NCBI Taxonomy" id="79923"/>
    <lineage>
        <taxon>Eukaryota</taxon>
        <taxon>Metazoa</taxon>
        <taxon>Spiralia</taxon>
        <taxon>Lophotrochozoa</taxon>
        <taxon>Platyhelminthes</taxon>
        <taxon>Trematoda</taxon>
        <taxon>Digenea</taxon>
        <taxon>Opisthorchiida</taxon>
        <taxon>Opisthorchiata</taxon>
        <taxon>Opisthorchiidae</taxon>
        <taxon>Clonorchis</taxon>
    </lineage>
</organism>
<dbReference type="FunFam" id="1.10.10.570:FF:000003">
    <property type="entry name" value="Vacuolar protein-sorting-associated protein 25"/>
    <property type="match status" value="1"/>
</dbReference>
<dbReference type="FunFam" id="1.10.10.10:FF:000141">
    <property type="entry name" value="vacuolar protein-sorting-associated protein 25"/>
    <property type="match status" value="1"/>
</dbReference>
<dbReference type="Gene3D" id="1.10.10.570">
    <property type="entry name" value="Winged helix' DNA-binding domain. Chain C. Domain 1"/>
    <property type="match status" value="1"/>
</dbReference>
<dbReference type="InterPro" id="IPR014041">
    <property type="entry name" value="ESCRT-II_cplx_Vps25-sub_N"/>
</dbReference>